<evidence type="ECO:0000313" key="2">
    <source>
        <dbReference type="EMBL" id="PIP73105.1"/>
    </source>
</evidence>
<reference evidence="2 3" key="1">
    <citation type="submission" date="2017-09" db="EMBL/GenBank/DDBJ databases">
        <title>Depth-based differentiation of microbial function through sediment-hosted aquifers and enrichment of novel symbionts in the deep terrestrial subsurface.</title>
        <authorList>
            <person name="Probst A.J."/>
            <person name="Ladd B."/>
            <person name="Jarett J.K."/>
            <person name="Geller-Mcgrath D.E."/>
            <person name="Sieber C.M."/>
            <person name="Emerson J.B."/>
            <person name="Anantharaman K."/>
            <person name="Thomas B.C."/>
            <person name="Malmstrom R."/>
            <person name="Stieglmeier M."/>
            <person name="Klingl A."/>
            <person name="Woyke T."/>
            <person name="Ryan C.M."/>
            <person name="Banfield J.F."/>
        </authorList>
    </citation>
    <scope>NUCLEOTIDE SEQUENCE [LARGE SCALE GENOMIC DNA]</scope>
    <source>
        <strain evidence="2">CG22_combo_CG10-13_8_21_14_all_47_15</strain>
    </source>
</reference>
<feature type="transmembrane region" description="Helical" evidence="1">
    <location>
        <begin position="7"/>
        <end position="29"/>
    </location>
</feature>
<protein>
    <recommendedName>
        <fullName evidence="4">Rod shape-determining protein MreD</fullName>
    </recommendedName>
</protein>
<keyword evidence="1" id="KW-1133">Transmembrane helix</keyword>
<sequence>MQLRIILDTIFIVSVFIFPWWLSAMFGAALAFRFPKFFELVVGGLLIDLFYGASVAHFTYLFTIGAIGMLLLIEFIRTRLRIFQ</sequence>
<keyword evidence="1" id="KW-0812">Transmembrane</keyword>
<keyword evidence="1" id="KW-0472">Membrane</keyword>
<evidence type="ECO:0000256" key="1">
    <source>
        <dbReference type="SAM" id="Phobius"/>
    </source>
</evidence>
<proteinExistence type="predicted"/>
<gene>
    <name evidence="2" type="ORF">COW88_03055</name>
</gene>
<comment type="caution">
    <text evidence="2">The sequence shown here is derived from an EMBL/GenBank/DDBJ whole genome shotgun (WGS) entry which is preliminary data.</text>
</comment>
<dbReference type="AlphaFoldDB" id="A0A2H0CT50"/>
<evidence type="ECO:0008006" key="4">
    <source>
        <dbReference type="Google" id="ProtNLM"/>
    </source>
</evidence>
<accession>A0A2H0CT50</accession>
<name>A0A2H0CT50_9BACT</name>
<feature type="transmembrane region" description="Helical" evidence="1">
    <location>
        <begin position="49"/>
        <end position="73"/>
    </location>
</feature>
<evidence type="ECO:0000313" key="3">
    <source>
        <dbReference type="Proteomes" id="UP000230638"/>
    </source>
</evidence>
<dbReference type="Proteomes" id="UP000230638">
    <property type="component" value="Unassembled WGS sequence"/>
</dbReference>
<organism evidence="2 3">
    <name type="scientific">Candidatus Lloydbacteria bacterium CG22_combo_CG10-13_8_21_14_all_47_15</name>
    <dbReference type="NCBI Taxonomy" id="1974635"/>
    <lineage>
        <taxon>Bacteria</taxon>
        <taxon>Candidatus Lloydiibacteriota</taxon>
    </lineage>
</organism>
<dbReference type="EMBL" id="PCTL01000030">
    <property type="protein sequence ID" value="PIP73105.1"/>
    <property type="molecule type" value="Genomic_DNA"/>
</dbReference>